<organism evidence="1 2">
    <name type="scientific">Mesorhizobium australicum</name>
    <dbReference type="NCBI Taxonomy" id="536018"/>
    <lineage>
        <taxon>Bacteria</taxon>
        <taxon>Pseudomonadati</taxon>
        <taxon>Pseudomonadota</taxon>
        <taxon>Alphaproteobacteria</taxon>
        <taxon>Hyphomicrobiales</taxon>
        <taxon>Phyllobacteriaceae</taxon>
        <taxon>Mesorhizobium</taxon>
    </lineage>
</organism>
<evidence type="ECO:0000313" key="2">
    <source>
        <dbReference type="Proteomes" id="UP000193083"/>
    </source>
</evidence>
<dbReference type="Proteomes" id="UP000193083">
    <property type="component" value="Unassembled WGS sequence"/>
</dbReference>
<dbReference type="OrthoDB" id="8391751at2"/>
<evidence type="ECO:0000313" key="1">
    <source>
        <dbReference type="EMBL" id="SMH27981.1"/>
    </source>
</evidence>
<protein>
    <recommendedName>
        <fullName evidence="3">PIN domain-containing protein</fullName>
    </recommendedName>
</protein>
<dbReference type="RefSeq" id="WP_085462864.1">
    <property type="nucleotide sequence ID" value="NZ_FXBL01000004.1"/>
</dbReference>
<keyword evidence="2" id="KW-1185">Reference proteome</keyword>
<dbReference type="EMBL" id="FXBL01000004">
    <property type="protein sequence ID" value="SMH27981.1"/>
    <property type="molecule type" value="Genomic_DNA"/>
</dbReference>
<accession>A0A1X7MUG4</accession>
<reference evidence="2" key="1">
    <citation type="submission" date="2017-04" db="EMBL/GenBank/DDBJ databases">
        <authorList>
            <person name="Varghese N."/>
            <person name="Submissions S."/>
        </authorList>
    </citation>
    <scope>NUCLEOTIDE SEQUENCE [LARGE SCALE GENOMIC DNA]</scope>
    <source>
        <strain evidence="2">B5P</strain>
    </source>
</reference>
<sequence length="204" mass="21133">MSLSSFLTDASQKIVIDASVVINLNATGCAAGILGAVPSPFFVTDNVCAELRFGSRNGHNDEERLKALVASGAVGGAVLDAQGLAIYETLIRGAAAQTLDDGEAATIACAVQMNGIAMIDERKARKICADRFQTLPIVSTAELLTDGFIEDALGRQGQIEAIVAALQGARMRVPPEHVEKVVGLIGASNAASCLSLPRRARAAS</sequence>
<dbReference type="Pfam" id="PF11848">
    <property type="entry name" value="DUF3368"/>
    <property type="match status" value="1"/>
</dbReference>
<gene>
    <name evidence="1" type="ORF">SAMN02982922_0693</name>
</gene>
<dbReference type="InterPro" id="IPR021799">
    <property type="entry name" value="PIN-like_prokaryotic"/>
</dbReference>
<evidence type="ECO:0008006" key="3">
    <source>
        <dbReference type="Google" id="ProtNLM"/>
    </source>
</evidence>
<dbReference type="AlphaFoldDB" id="A0A1X7MUG4"/>
<name>A0A1X7MUG4_9HYPH</name>
<proteinExistence type="predicted"/>